<organism evidence="2 3">
    <name type="scientific">Sphingomonas sanguinis</name>
    <dbReference type="NCBI Taxonomy" id="33051"/>
    <lineage>
        <taxon>Bacteria</taxon>
        <taxon>Pseudomonadati</taxon>
        <taxon>Pseudomonadota</taxon>
        <taxon>Alphaproteobacteria</taxon>
        <taxon>Sphingomonadales</taxon>
        <taxon>Sphingomonadaceae</taxon>
        <taxon>Sphingomonas</taxon>
    </lineage>
</organism>
<dbReference type="Proteomes" id="UP000072867">
    <property type="component" value="Unassembled WGS sequence"/>
</dbReference>
<dbReference type="InterPro" id="IPR052181">
    <property type="entry name" value="5hmC_binding"/>
</dbReference>
<comment type="caution">
    <text evidence="2">The sequence shown here is derived from an EMBL/GenBank/DDBJ whole genome shotgun (WGS) entry which is preliminary data.</text>
</comment>
<protein>
    <submittedName>
        <fullName evidence="2">Ubiquinol-cytochrome C reductase</fullName>
    </submittedName>
</protein>
<gene>
    <name evidence="2" type="ORF">NS319_11940</name>
</gene>
<dbReference type="InterPro" id="IPR015947">
    <property type="entry name" value="PUA-like_sf"/>
</dbReference>
<reference evidence="2 3" key="1">
    <citation type="journal article" date="2016" name="Front. Microbiol.">
        <title>Genomic Resource of Rice Seed Associated Bacteria.</title>
        <authorList>
            <person name="Midha S."/>
            <person name="Bansal K."/>
            <person name="Sharma S."/>
            <person name="Kumar N."/>
            <person name="Patil P.P."/>
            <person name="Chaudhry V."/>
            <person name="Patil P.B."/>
        </authorList>
    </citation>
    <scope>NUCLEOTIDE SEQUENCE [LARGE SCALE GENOMIC DNA]</scope>
    <source>
        <strain evidence="2 3">NS319</strain>
    </source>
</reference>
<dbReference type="InterPro" id="IPR002740">
    <property type="entry name" value="EVE_domain"/>
</dbReference>
<dbReference type="SUPFAM" id="SSF88697">
    <property type="entry name" value="PUA domain-like"/>
    <property type="match status" value="1"/>
</dbReference>
<accession>A0A147HVL4</accession>
<evidence type="ECO:0000313" key="3">
    <source>
        <dbReference type="Proteomes" id="UP000072867"/>
    </source>
</evidence>
<dbReference type="PANTHER" id="PTHR14087:SF8">
    <property type="entry name" value="OS03G0676100 PROTEIN"/>
    <property type="match status" value="1"/>
</dbReference>
<evidence type="ECO:0000313" key="2">
    <source>
        <dbReference type="EMBL" id="KTT68918.1"/>
    </source>
</evidence>
<dbReference type="PATRIC" id="fig|33051.3.peg.3620"/>
<dbReference type="STRING" id="33051.SB4_14830"/>
<evidence type="ECO:0000259" key="1">
    <source>
        <dbReference type="Pfam" id="PF01878"/>
    </source>
</evidence>
<name>A0A147HVL4_9SPHN</name>
<dbReference type="InterPro" id="IPR047197">
    <property type="entry name" value="THYN1-like_EVE"/>
</dbReference>
<proteinExistence type="predicted"/>
<dbReference type="PANTHER" id="PTHR14087">
    <property type="entry name" value="THYMOCYTE NUCLEAR PROTEIN 1"/>
    <property type="match status" value="1"/>
</dbReference>
<dbReference type="Pfam" id="PF01878">
    <property type="entry name" value="EVE"/>
    <property type="match status" value="1"/>
</dbReference>
<dbReference type="Gene3D" id="3.10.590.10">
    <property type="entry name" value="ph1033 like domains"/>
    <property type="match status" value="1"/>
</dbReference>
<dbReference type="RefSeq" id="WP_058733802.1">
    <property type="nucleotide sequence ID" value="NZ_LDTD01000081.1"/>
</dbReference>
<dbReference type="CDD" id="cd21133">
    <property type="entry name" value="EVE"/>
    <property type="match status" value="1"/>
</dbReference>
<feature type="domain" description="EVE" evidence="1">
    <location>
        <begin position="4"/>
        <end position="129"/>
    </location>
</feature>
<dbReference type="EMBL" id="LDTD01000081">
    <property type="protein sequence ID" value="KTT68918.1"/>
    <property type="molecule type" value="Genomic_DNA"/>
</dbReference>
<sequence>MGGWLLKSEPDSYGWDDLVRDGSTEWDGVRNAAAAKHLRAMQVGDWAIFYHSGKDKAAVGIATITRAARPDGEDGRWVSVQVAPDRPLPRPVTLAAMKADARLAELPMLRQSRLSVSPVGEDEWGVLMELAGL</sequence>
<dbReference type="AlphaFoldDB" id="A0A147HVL4"/>